<dbReference type="Proteomes" id="UP001549086">
    <property type="component" value="Unassembled WGS sequence"/>
</dbReference>
<evidence type="ECO:0000313" key="1">
    <source>
        <dbReference type="EMBL" id="MET3590198.1"/>
    </source>
</evidence>
<reference evidence="1 2" key="1">
    <citation type="submission" date="2024-06" db="EMBL/GenBank/DDBJ databases">
        <title>Genomic Encyclopedia of Type Strains, Phase IV (KMG-IV): sequencing the most valuable type-strain genomes for metagenomic binning, comparative biology and taxonomic classification.</title>
        <authorList>
            <person name="Goeker M."/>
        </authorList>
    </citation>
    <scope>NUCLEOTIDE SEQUENCE [LARGE SCALE GENOMIC DNA]</scope>
    <source>
        <strain evidence="1 2">DSM 23649</strain>
    </source>
</reference>
<gene>
    <name evidence="1" type="ORF">ABID23_001299</name>
</gene>
<protein>
    <submittedName>
        <fullName evidence="1">Phage tail sheath protein FI</fullName>
    </submittedName>
</protein>
<proteinExistence type="predicted"/>
<comment type="caution">
    <text evidence="1">The sequence shown here is derived from an EMBL/GenBank/DDBJ whole genome shotgun (WGS) entry which is preliminary data.</text>
</comment>
<evidence type="ECO:0000313" key="2">
    <source>
        <dbReference type="Proteomes" id="UP001549086"/>
    </source>
</evidence>
<accession>A0ABV2HI10</accession>
<name>A0ABV2HI10_9HYPH</name>
<organism evidence="1 2">
    <name type="scientific">Bartonella silvatica</name>
    <dbReference type="NCBI Taxonomy" id="357760"/>
    <lineage>
        <taxon>Bacteria</taxon>
        <taxon>Pseudomonadati</taxon>
        <taxon>Pseudomonadota</taxon>
        <taxon>Alphaproteobacteria</taxon>
        <taxon>Hyphomicrobiales</taxon>
        <taxon>Bartonellaceae</taxon>
        <taxon>Bartonella</taxon>
    </lineage>
</organism>
<dbReference type="EMBL" id="JBEPLI010000015">
    <property type="protein sequence ID" value="MET3590198.1"/>
    <property type="molecule type" value="Genomic_DNA"/>
</dbReference>
<sequence length="236" mass="25874">MATEFNHGIRIIEAGEELRPLAAFDQSAIGAVVTAPDADAQTYPLHEPVLLFTHEIDKIKKLGQRGTALDVINIVRAQGIESKVILVRVEEKSKISQTQTEMVGSHATLIGVHALTHARGHLGVEPGILLAPAYSAGRIENGKNPVADALEQVAEKLQVIAVFDTGGNNTEESPKFRADFSSRFCYLIAPLCAWQRVRVVLVLSQQVPLRQQCFSNAISKRMVFFGHPLTKMLKVF</sequence>
<keyword evidence="2" id="KW-1185">Reference proteome</keyword>